<keyword evidence="2" id="KW-0732">Signal</keyword>
<reference evidence="3" key="2">
    <citation type="submission" date="2020-09" db="EMBL/GenBank/DDBJ databases">
        <authorList>
            <person name="Sun Q."/>
            <person name="Zhou Y."/>
        </authorList>
    </citation>
    <scope>NUCLEOTIDE SEQUENCE</scope>
    <source>
        <strain evidence="3">CGMCC 1.3617</strain>
    </source>
</reference>
<keyword evidence="4" id="KW-1185">Reference proteome</keyword>
<evidence type="ECO:0000313" key="3">
    <source>
        <dbReference type="EMBL" id="GGJ17740.1"/>
    </source>
</evidence>
<dbReference type="PANTHER" id="PTHR37944">
    <property type="entry name" value="PORIN B"/>
    <property type="match status" value="1"/>
</dbReference>
<reference evidence="3" key="1">
    <citation type="journal article" date="2014" name="Int. J. Syst. Evol. Microbiol.">
        <title>Complete genome sequence of Corynebacterium casei LMG S-19264T (=DSM 44701T), isolated from a smear-ripened cheese.</title>
        <authorList>
            <consortium name="US DOE Joint Genome Institute (JGI-PGF)"/>
            <person name="Walter F."/>
            <person name="Albersmeier A."/>
            <person name="Kalinowski J."/>
            <person name="Ruckert C."/>
        </authorList>
    </citation>
    <scope>NUCLEOTIDE SEQUENCE</scope>
    <source>
        <strain evidence="3">CGMCC 1.3617</strain>
    </source>
</reference>
<proteinExistence type="inferred from homology"/>
<dbReference type="InterPro" id="IPR052932">
    <property type="entry name" value="OprB_Porin"/>
</dbReference>
<dbReference type="GO" id="GO:0016020">
    <property type="term" value="C:membrane"/>
    <property type="evidence" value="ECO:0007669"/>
    <property type="project" value="InterPro"/>
</dbReference>
<comment type="similarity">
    <text evidence="1 2">Belongs to the OprB family.</text>
</comment>
<feature type="signal peptide" evidence="2">
    <location>
        <begin position="1"/>
        <end position="28"/>
    </location>
</feature>
<dbReference type="GO" id="GO:0015288">
    <property type="term" value="F:porin activity"/>
    <property type="evidence" value="ECO:0007669"/>
    <property type="project" value="InterPro"/>
</dbReference>
<evidence type="ECO:0000313" key="4">
    <source>
        <dbReference type="Proteomes" id="UP000661507"/>
    </source>
</evidence>
<dbReference type="InterPro" id="IPR007049">
    <property type="entry name" value="Carb-sel_porin_OprB"/>
</dbReference>
<sequence>MMLLLPPQIRGLATRAALLAGLAAVTPAAGLRAEETEPAAACEEGTEAANGLCLSAGLIVDTIGNTTGGVRSGVAAIAQLRLAAHLDLEKMLGLEGWSAQASAFGIYGRQPTPTLVGSLAPVSSIEALSTVRLFELWMERSFGEYGSIRFGQLAADSEFATAEFAGNLVSGTWGWPVALANTLPAGGPAYPLAAPGVRVNIGDPDAGTGLRAAMFSGNPGGKYGVDTNPQAHNRYGINFSLAGGIFYMAEFVTGGTAPEGSDDAPRPWTLKLGGWYHNGGFDSVNTADDGLSLANPASSGVPKRFNNNYGYYAIGEAVLWRGESGLVGVFGRAFTQPDDRNAVSVQLDGGVAWRGPFEREHDAISLGVSWARIGNDSRNYDQELIAFGADRPVRDYETIVELNYNYSIIADRLAVRPLVQALFHPAAREPDERRSATSALPNALVVGLRLTATLY</sequence>
<name>A0A917KMH9_9PROT</name>
<comment type="caution">
    <text evidence="3">The sequence shown here is derived from an EMBL/GenBank/DDBJ whole genome shotgun (WGS) entry which is preliminary data.</text>
</comment>
<dbReference type="EMBL" id="BMKW01000006">
    <property type="protein sequence ID" value="GGJ17740.1"/>
    <property type="molecule type" value="Genomic_DNA"/>
</dbReference>
<dbReference type="Proteomes" id="UP000661507">
    <property type="component" value="Unassembled WGS sequence"/>
</dbReference>
<dbReference type="InterPro" id="IPR038673">
    <property type="entry name" value="OprB_sf"/>
</dbReference>
<dbReference type="GO" id="GO:0008643">
    <property type="term" value="P:carbohydrate transport"/>
    <property type="evidence" value="ECO:0007669"/>
    <property type="project" value="InterPro"/>
</dbReference>
<dbReference type="AlphaFoldDB" id="A0A917KMH9"/>
<feature type="chain" id="PRO_5038156974" evidence="2">
    <location>
        <begin position="29"/>
        <end position="455"/>
    </location>
</feature>
<gene>
    <name evidence="3" type="ORF">GCM10011320_26320</name>
</gene>
<dbReference type="Gene3D" id="2.40.160.180">
    <property type="entry name" value="Carbohydrate-selective porin OprB"/>
    <property type="match status" value="1"/>
</dbReference>
<dbReference type="PANTHER" id="PTHR37944:SF1">
    <property type="entry name" value="PORIN B"/>
    <property type="match status" value="1"/>
</dbReference>
<protein>
    <submittedName>
        <fullName evidence="3">Porin</fullName>
    </submittedName>
</protein>
<organism evidence="3 4">
    <name type="scientific">Neoroseomonas lacus</name>
    <dbReference type="NCBI Taxonomy" id="287609"/>
    <lineage>
        <taxon>Bacteria</taxon>
        <taxon>Pseudomonadati</taxon>
        <taxon>Pseudomonadota</taxon>
        <taxon>Alphaproteobacteria</taxon>
        <taxon>Acetobacterales</taxon>
        <taxon>Acetobacteraceae</taxon>
        <taxon>Neoroseomonas</taxon>
    </lineage>
</organism>
<evidence type="ECO:0000256" key="2">
    <source>
        <dbReference type="RuleBase" id="RU363072"/>
    </source>
</evidence>
<dbReference type="Pfam" id="PF04966">
    <property type="entry name" value="OprB"/>
    <property type="match status" value="1"/>
</dbReference>
<evidence type="ECO:0000256" key="1">
    <source>
        <dbReference type="ARBA" id="ARBA00008769"/>
    </source>
</evidence>
<accession>A0A917KMH9</accession>
<dbReference type="RefSeq" id="WP_188967513.1">
    <property type="nucleotide sequence ID" value="NZ_BMKW01000006.1"/>
</dbReference>